<dbReference type="InterPro" id="IPR005135">
    <property type="entry name" value="Endo/exonuclease/phosphatase"/>
</dbReference>
<keyword evidence="3" id="KW-0255">Endonuclease</keyword>
<dbReference type="PANTHER" id="PTHR14859">
    <property type="entry name" value="CALCOFLUOR WHITE HYPERSENSITIVE PROTEIN PRECURSOR"/>
    <property type="match status" value="1"/>
</dbReference>
<dbReference type="GO" id="GO:0006506">
    <property type="term" value="P:GPI anchor biosynthetic process"/>
    <property type="evidence" value="ECO:0007669"/>
    <property type="project" value="TreeGrafter"/>
</dbReference>
<reference evidence="3" key="2">
    <citation type="journal article" date="2021" name="PeerJ">
        <title>Extensive microbial diversity within the chicken gut microbiome revealed by metagenomics and culture.</title>
        <authorList>
            <person name="Gilroy R."/>
            <person name="Ravi A."/>
            <person name="Getino M."/>
            <person name="Pursley I."/>
            <person name="Horton D.L."/>
            <person name="Alikhan N.F."/>
            <person name="Baker D."/>
            <person name="Gharbi K."/>
            <person name="Hall N."/>
            <person name="Watson M."/>
            <person name="Adriaenssens E.M."/>
            <person name="Foster-Nyarko E."/>
            <person name="Jarju S."/>
            <person name="Secka A."/>
            <person name="Antonio M."/>
            <person name="Oren A."/>
            <person name="Chaudhuri R.R."/>
            <person name="La Ragione R."/>
            <person name="Hildebrand F."/>
            <person name="Pallen M.J."/>
        </authorList>
    </citation>
    <scope>NUCLEOTIDE SEQUENCE</scope>
    <source>
        <strain evidence="3">B1-15692</strain>
    </source>
</reference>
<keyword evidence="3" id="KW-0540">Nuclease</keyword>
<feature type="signal peptide" evidence="1">
    <location>
        <begin position="1"/>
        <end position="25"/>
    </location>
</feature>
<feature type="chain" id="PRO_5039535782" evidence="1">
    <location>
        <begin position="26"/>
        <end position="282"/>
    </location>
</feature>
<dbReference type="SUPFAM" id="SSF56219">
    <property type="entry name" value="DNase I-like"/>
    <property type="match status" value="1"/>
</dbReference>
<dbReference type="GO" id="GO:0004519">
    <property type="term" value="F:endonuclease activity"/>
    <property type="evidence" value="ECO:0007669"/>
    <property type="project" value="UniProtKB-KW"/>
</dbReference>
<dbReference type="PANTHER" id="PTHR14859:SF15">
    <property type="entry name" value="ENDONUCLEASE_EXONUCLEASE_PHOSPHATASE DOMAIN-CONTAINING PROTEIN"/>
    <property type="match status" value="1"/>
</dbReference>
<dbReference type="InterPro" id="IPR051916">
    <property type="entry name" value="GPI-anchor_lipid_remodeler"/>
</dbReference>
<dbReference type="EMBL" id="JADIMH010000011">
    <property type="protein sequence ID" value="MBO8466549.1"/>
    <property type="molecule type" value="Genomic_DNA"/>
</dbReference>
<sequence length="282" mass="30570">MIRPKCLIIAVSVILLSLCCSTAGGESGSGQPVDKTELYRKEAGTVRLVSYNVGVFSKYLDNSTSLVATLMDELDADAIAVNELDYYNTRHDTDQLKVLAEELGDWDYLFGKAIDFAGGEYGEGAVVRSSLGVQEKYSVPLPQGEGAEARVLVVIETRDFVFASTHLDHVSDKARTGQAALISSVMMEKYGDTAKPVFLCGDLNSTPGSAPINELKKNWTILSVSDPTFPSDDPNTCIDYVMVLNNGAKYARTATAVCYRFLSGDVAKASDHLPIFVDVRLQ</sequence>
<dbReference type="Pfam" id="PF03372">
    <property type="entry name" value="Exo_endo_phos"/>
    <property type="match status" value="1"/>
</dbReference>
<accession>A0A9D9NAX0</accession>
<feature type="domain" description="Endonuclease/exonuclease/phosphatase" evidence="2">
    <location>
        <begin position="49"/>
        <end position="272"/>
    </location>
</feature>
<evidence type="ECO:0000313" key="3">
    <source>
        <dbReference type="EMBL" id="MBO8466549.1"/>
    </source>
</evidence>
<keyword evidence="1" id="KW-0732">Signal</keyword>
<dbReference type="GO" id="GO:0016020">
    <property type="term" value="C:membrane"/>
    <property type="evidence" value="ECO:0007669"/>
    <property type="project" value="GOC"/>
</dbReference>
<comment type="caution">
    <text evidence="3">The sequence shown here is derived from an EMBL/GenBank/DDBJ whole genome shotgun (WGS) entry which is preliminary data.</text>
</comment>
<dbReference type="InterPro" id="IPR036691">
    <property type="entry name" value="Endo/exonu/phosph_ase_sf"/>
</dbReference>
<dbReference type="Proteomes" id="UP000823660">
    <property type="component" value="Unassembled WGS sequence"/>
</dbReference>
<name>A0A9D9NAX0_9BACT</name>
<evidence type="ECO:0000256" key="1">
    <source>
        <dbReference type="SAM" id="SignalP"/>
    </source>
</evidence>
<gene>
    <name evidence="3" type="ORF">IAB99_02135</name>
</gene>
<proteinExistence type="predicted"/>
<evidence type="ECO:0000259" key="2">
    <source>
        <dbReference type="Pfam" id="PF03372"/>
    </source>
</evidence>
<keyword evidence="3" id="KW-0378">Hydrolase</keyword>
<protein>
    <submittedName>
        <fullName evidence="3">Endonuclease/exonuclease/phosphatase family protein</fullName>
    </submittedName>
</protein>
<dbReference type="Gene3D" id="3.60.10.10">
    <property type="entry name" value="Endonuclease/exonuclease/phosphatase"/>
    <property type="match status" value="1"/>
</dbReference>
<organism evidence="3 4">
    <name type="scientific">Candidatus Cryptobacteroides faecipullorum</name>
    <dbReference type="NCBI Taxonomy" id="2840764"/>
    <lineage>
        <taxon>Bacteria</taxon>
        <taxon>Pseudomonadati</taxon>
        <taxon>Bacteroidota</taxon>
        <taxon>Bacteroidia</taxon>
        <taxon>Bacteroidales</taxon>
        <taxon>Candidatus Cryptobacteroides</taxon>
    </lineage>
</organism>
<evidence type="ECO:0000313" key="4">
    <source>
        <dbReference type="Proteomes" id="UP000823660"/>
    </source>
</evidence>
<reference evidence="3" key="1">
    <citation type="submission" date="2020-10" db="EMBL/GenBank/DDBJ databases">
        <authorList>
            <person name="Gilroy R."/>
        </authorList>
    </citation>
    <scope>NUCLEOTIDE SEQUENCE</scope>
    <source>
        <strain evidence="3">B1-15692</strain>
    </source>
</reference>
<dbReference type="AlphaFoldDB" id="A0A9D9NAX0"/>